<dbReference type="PANTHER" id="PTHR35999">
    <property type="entry name" value="MITOCHONDRIAL IMPORT RECEPTOR SUBUNIT TOM6 HOMOLOG"/>
    <property type="match status" value="1"/>
</dbReference>
<dbReference type="Proteomes" id="UP001058974">
    <property type="component" value="Chromosome 7"/>
</dbReference>
<protein>
    <submittedName>
        <fullName evidence="1">Uncharacterized protein</fullName>
    </submittedName>
</protein>
<dbReference type="InterPro" id="IPR034554">
    <property type="entry name" value="TOM6_plants"/>
</dbReference>
<comment type="caution">
    <text evidence="1">The sequence shown here is derived from an EMBL/GenBank/DDBJ whole genome shotgun (WGS) entry which is preliminary data.</text>
</comment>
<dbReference type="PANTHER" id="PTHR35999:SF1">
    <property type="entry name" value="MITOCHONDRIAL IMPORT RECEPTOR SUBUNIT TOM6 HOMOLOG"/>
    <property type="match status" value="1"/>
</dbReference>
<sequence>MFPGFMRKPDKTAALKELKAHVAMFGTWVVVIYQTTLLGNSESEAVQVPVDLVTDWVLILKEATSRASCPASMLLAIPWLTLGNVAILRELESWKYS</sequence>
<name>A0A9D4VVQ5_PEA</name>
<reference evidence="1 2" key="1">
    <citation type="journal article" date="2022" name="Nat. Genet.">
        <title>Improved pea reference genome and pan-genome highlight genomic features and evolutionary characteristics.</title>
        <authorList>
            <person name="Yang T."/>
            <person name="Liu R."/>
            <person name="Luo Y."/>
            <person name="Hu S."/>
            <person name="Wang D."/>
            <person name="Wang C."/>
            <person name="Pandey M.K."/>
            <person name="Ge S."/>
            <person name="Xu Q."/>
            <person name="Li N."/>
            <person name="Li G."/>
            <person name="Huang Y."/>
            <person name="Saxena R.K."/>
            <person name="Ji Y."/>
            <person name="Li M."/>
            <person name="Yan X."/>
            <person name="He Y."/>
            <person name="Liu Y."/>
            <person name="Wang X."/>
            <person name="Xiang C."/>
            <person name="Varshney R.K."/>
            <person name="Ding H."/>
            <person name="Gao S."/>
            <person name="Zong X."/>
        </authorList>
    </citation>
    <scope>NUCLEOTIDE SEQUENCE [LARGE SCALE GENOMIC DNA]</scope>
    <source>
        <strain evidence="1 2">cv. Zhongwan 6</strain>
    </source>
</reference>
<dbReference type="AlphaFoldDB" id="A0A9D4VVQ5"/>
<dbReference type="EMBL" id="JAMSHJ010000007">
    <property type="protein sequence ID" value="KAI5390317.1"/>
    <property type="molecule type" value="Genomic_DNA"/>
</dbReference>
<organism evidence="1 2">
    <name type="scientific">Pisum sativum</name>
    <name type="common">Garden pea</name>
    <name type="synonym">Lathyrus oleraceus</name>
    <dbReference type="NCBI Taxonomy" id="3888"/>
    <lineage>
        <taxon>Eukaryota</taxon>
        <taxon>Viridiplantae</taxon>
        <taxon>Streptophyta</taxon>
        <taxon>Embryophyta</taxon>
        <taxon>Tracheophyta</taxon>
        <taxon>Spermatophyta</taxon>
        <taxon>Magnoliopsida</taxon>
        <taxon>eudicotyledons</taxon>
        <taxon>Gunneridae</taxon>
        <taxon>Pentapetalae</taxon>
        <taxon>rosids</taxon>
        <taxon>fabids</taxon>
        <taxon>Fabales</taxon>
        <taxon>Fabaceae</taxon>
        <taxon>Papilionoideae</taxon>
        <taxon>50 kb inversion clade</taxon>
        <taxon>NPAAA clade</taxon>
        <taxon>Hologalegina</taxon>
        <taxon>IRL clade</taxon>
        <taxon>Fabeae</taxon>
        <taxon>Lathyrus</taxon>
    </lineage>
</organism>
<accession>A0A9D4VVQ5</accession>
<dbReference type="Gramene" id="Psat07G0557600-T1">
    <property type="protein sequence ID" value="KAI5390317.1"/>
    <property type="gene ID" value="KIW84_075576"/>
</dbReference>
<evidence type="ECO:0000313" key="2">
    <source>
        <dbReference type="Proteomes" id="UP001058974"/>
    </source>
</evidence>
<gene>
    <name evidence="1" type="ORF">KIW84_075576</name>
</gene>
<proteinExistence type="predicted"/>
<keyword evidence="2" id="KW-1185">Reference proteome</keyword>
<dbReference type="GO" id="GO:0005742">
    <property type="term" value="C:mitochondrial outer membrane translocase complex"/>
    <property type="evidence" value="ECO:0007669"/>
    <property type="project" value="InterPro"/>
</dbReference>
<evidence type="ECO:0000313" key="1">
    <source>
        <dbReference type="EMBL" id="KAI5390317.1"/>
    </source>
</evidence>